<dbReference type="InterPro" id="IPR053151">
    <property type="entry name" value="RNase_H-like"/>
</dbReference>
<gene>
    <name evidence="2" type="ORF">Syun_012327</name>
</gene>
<dbReference type="Pfam" id="PF13456">
    <property type="entry name" value="RVT_3"/>
    <property type="match status" value="1"/>
</dbReference>
<dbReference type="GO" id="GO:0003676">
    <property type="term" value="F:nucleic acid binding"/>
    <property type="evidence" value="ECO:0007669"/>
    <property type="project" value="InterPro"/>
</dbReference>
<accession>A0AAP0PGB0</accession>
<sequence>MGYAGSIGFASNSMAELWGIREGLKVAAALDIAMLIVELDSLVAVTLLQQKTEDVHPLATLIEDYHLANLAEERDIQFVSFDEPPISISSLLLGDVMGAMTSC</sequence>
<dbReference type="Proteomes" id="UP001420932">
    <property type="component" value="Unassembled WGS sequence"/>
</dbReference>
<dbReference type="InterPro" id="IPR012337">
    <property type="entry name" value="RNaseH-like_sf"/>
</dbReference>
<feature type="domain" description="RNase H type-1" evidence="1">
    <location>
        <begin position="9"/>
        <end position="65"/>
    </location>
</feature>
<dbReference type="PANTHER" id="PTHR47723:SF19">
    <property type="entry name" value="POLYNUCLEOTIDYL TRANSFERASE, RIBONUCLEASE H-LIKE SUPERFAMILY PROTEIN"/>
    <property type="match status" value="1"/>
</dbReference>
<evidence type="ECO:0000313" key="2">
    <source>
        <dbReference type="EMBL" id="KAK9142927.1"/>
    </source>
</evidence>
<evidence type="ECO:0000313" key="3">
    <source>
        <dbReference type="Proteomes" id="UP001420932"/>
    </source>
</evidence>
<dbReference type="AlphaFoldDB" id="A0AAP0PGB0"/>
<keyword evidence="3" id="KW-1185">Reference proteome</keyword>
<reference evidence="2 3" key="1">
    <citation type="submission" date="2024-01" db="EMBL/GenBank/DDBJ databases">
        <title>Genome assemblies of Stephania.</title>
        <authorList>
            <person name="Yang L."/>
        </authorList>
    </citation>
    <scope>NUCLEOTIDE SEQUENCE [LARGE SCALE GENOMIC DNA]</scope>
    <source>
        <strain evidence="2">YNDBR</strain>
        <tissue evidence="2">Leaf</tissue>
    </source>
</reference>
<protein>
    <recommendedName>
        <fullName evidence="1">RNase H type-1 domain-containing protein</fullName>
    </recommendedName>
</protein>
<dbReference type="CDD" id="cd06222">
    <property type="entry name" value="RNase_H_like"/>
    <property type="match status" value="1"/>
</dbReference>
<organism evidence="2 3">
    <name type="scientific">Stephania yunnanensis</name>
    <dbReference type="NCBI Taxonomy" id="152371"/>
    <lineage>
        <taxon>Eukaryota</taxon>
        <taxon>Viridiplantae</taxon>
        <taxon>Streptophyta</taxon>
        <taxon>Embryophyta</taxon>
        <taxon>Tracheophyta</taxon>
        <taxon>Spermatophyta</taxon>
        <taxon>Magnoliopsida</taxon>
        <taxon>Ranunculales</taxon>
        <taxon>Menispermaceae</taxon>
        <taxon>Menispermoideae</taxon>
        <taxon>Cissampelideae</taxon>
        <taxon>Stephania</taxon>
    </lineage>
</organism>
<dbReference type="GO" id="GO:0004523">
    <property type="term" value="F:RNA-DNA hybrid ribonuclease activity"/>
    <property type="evidence" value="ECO:0007669"/>
    <property type="project" value="InterPro"/>
</dbReference>
<dbReference type="InterPro" id="IPR044730">
    <property type="entry name" value="RNase_H-like_dom_plant"/>
</dbReference>
<evidence type="ECO:0000259" key="1">
    <source>
        <dbReference type="Pfam" id="PF13456"/>
    </source>
</evidence>
<name>A0AAP0PGB0_9MAGN</name>
<dbReference type="EMBL" id="JBBNAF010000005">
    <property type="protein sequence ID" value="KAK9142927.1"/>
    <property type="molecule type" value="Genomic_DNA"/>
</dbReference>
<dbReference type="InterPro" id="IPR002156">
    <property type="entry name" value="RNaseH_domain"/>
</dbReference>
<dbReference type="SUPFAM" id="SSF53098">
    <property type="entry name" value="Ribonuclease H-like"/>
    <property type="match status" value="1"/>
</dbReference>
<proteinExistence type="predicted"/>
<comment type="caution">
    <text evidence="2">The sequence shown here is derived from an EMBL/GenBank/DDBJ whole genome shotgun (WGS) entry which is preliminary data.</text>
</comment>
<dbReference type="PANTHER" id="PTHR47723">
    <property type="entry name" value="OS05G0353850 PROTEIN"/>
    <property type="match status" value="1"/>
</dbReference>